<evidence type="ECO:0000313" key="15">
    <source>
        <dbReference type="Proteomes" id="UP001284601"/>
    </source>
</evidence>
<evidence type="ECO:0000256" key="4">
    <source>
        <dbReference type="ARBA" id="ARBA00022475"/>
    </source>
</evidence>
<evidence type="ECO:0000256" key="12">
    <source>
        <dbReference type="SAM" id="MobiDB-lite"/>
    </source>
</evidence>
<comment type="subcellular location">
    <subcellularLocation>
        <location evidence="1">Cell membrane</location>
        <topology evidence="1">Multi-pass membrane protein</topology>
    </subcellularLocation>
</comment>
<organism evidence="14 15">
    <name type="scientific">Conexibacter stalactiti</name>
    <dbReference type="NCBI Taxonomy" id="1940611"/>
    <lineage>
        <taxon>Bacteria</taxon>
        <taxon>Bacillati</taxon>
        <taxon>Actinomycetota</taxon>
        <taxon>Thermoleophilia</taxon>
        <taxon>Solirubrobacterales</taxon>
        <taxon>Conexibacteraceae</taxon>
        <taxon>Conexibacter</taxon>
    </lineage>
</organism>
<dbReference type="EMBL" id="JAWSTH010000106">
    <property type="protein sequence ID" value="MDW5597844.1"/>
    <property type="molecule type" value="Genomic_DNA"/>
</dbReference>
<dbReference type="PANTHER" id="PTHR43141:SF5">
    <property type="entry name" value="CYTOCHROME BD-I UBIQUINOL OXIDASE SUBUNIT 2"/>
    <property type="match status" value="1"/>
</dbReference>
<reference evidence="15" key="1">
    <citation type="submission" date="2023-07" db="EMBL/GenBank/DDBJ databases">
        <title>Conexibacter stalactiti sp. nov., isolated from stalactites in a lava cave and emended description of the genus Conexibacter.</title>
        <authorList>
            <person name="Lee S.D."/>
        </authorList>
    </citation>
    <scope>NUCLEOTIDE SEQUENCE [LARGE SCALE GENOMIC DNA]</scope>
    <source>
        <strain evidence="15">KCTC 39840</strain>
    </source>
</reference>
<evidence type="ECO:0000256" key="10">
    <source>
        <dbReference type="ARBA" id="ARBA00023004"/>
    </source>
</evidence>
<dbReference type="PANTHER" id="PTHR43141">
    <property type="entry name" value="CYTOCHROME BD2 SUBUNIT II"/>
    <property type="match status" value="1"/>
</dbReference>
<feature type="transmembrane region" description="Helical" evidence="13">
    <location>
        <begin position="160"/>
        <end position="186"/>
    </location>
</feature>
<feature type="transmembrane region" description="Helical" evidence="13">
    <location>
        <begin position="6"/>
        <end position="39"/>
    </location>
</feature>
<feature type="transmembrane region" description="Helical" evidence="13">
    <location>
        <begin position="85"/>
        <end position="106"/>
    </location>
</feature>
<evidence type="ECO:0000313" key="14">
    <source>
        <dbReference type="EMBL" id="MDW5597844.1"/>
    </source>
</evidence>
<feature type="transmembrane region" description="Helical" evidence="13">
    <location>
        <begin position="225"/>
        <end position="246"/>
    </location>
</feature>
<keyword evidence="8" id="KW-0249">Electron transport</keyword>
<evidence type="ECO:0000256" key="9">
    <source>
        <dbReference type="ARBA" id="ARBA00022989"/>
    </source>
</evidence>
<evidence type="ECO:0000256" key="11">
    <source>
        <dbReference type="ARBA" id="ARBA00023136"/>
    </source>
</evidence>
<proteinExistence type="inferred from homology"/>
<feature type="transmembrane region" description="Helical" evidence="13">
    <location>
        <begin position="302"/>
        <end position="325"/>
    </location>
</feature>
<evidence type="ECO:0000256" key="2">
    <source>
        <dbReference type="ARBA" id="ARBA00007543"/>
    </source>
</evidence>
<keyword evidence="9 13" id="KW-1133">Transmembrane helix</keyword>
<keyword evidence="3" id="KW-0813">Transport</keyword>
<evidence type="ECO:0000256" key="8">
    <source>
        <dbReference type="ARBA" id="ARBA00022982"/>
    </source>
</evidence>
<dbReference type="RefSeq" id="WP_318600315.1">
    <property type="nucleotide sequence ID" value="NZ_JAWSTH010000106.1"/>
</dbReference>
<feature type="region of interest" description="Disordered" evidence="12">
    <location>
        <begin position="354"/>
        <end position="390"/>
    </location>
</feature>
<feature type="transmembrane region" description="Helical" evidence="13">
    <location>
        <begin position="253"/>
        <end position="271"/>
    </location>
</feature>
<gene>
    <name evidence="14" type="primary">cydB</name>
    <name evidence="14" type="ORF">R7226_26055</name>
</gene>
<feature type="transmembrane region" description="Helical" evidence="13">
    <location>
        <begin position="198"/>
        <end position="219"/>
    </location>
</feature>
<evidence type="ECO:0000256" key="3">
    <source>
        <dbReference type="ARBA" id="ARBA00022448"/>
    </source>
</evidence>
<protein>
    <submittedName>
        <fullName evidence="14">Cytochrome d ubiquinol oxidase subunit II</fullName>
    </submittedName>
</protein>
<keyword evidence="4" id="KW-1003">Cell membrane</keyword>
<dbReference type="Proteomes" id="UP001284601">
    <property type="component" value="Unassembled WGS sequence"/>
</dbReference>
<sequence>MDPTTLETIWFLLICILWIGYFVLEGFDFGVGLLLRVLGRDRAEKRMLMHSIGPFWDGNEVWLLVAGGATFAAFPGWYASLFSGAYLALFVILAALIFRGVAFEFWGKHDTPRWRATWEWALVLGSAVPALLWGVAWANIVRGLPLNADHDMTGSFFDLLSPYALLGGVVSLALFTLHGAVFLTLRLEGEVAERAHRVAARVAPVAIVAVVAFLGWTLAEQGGVEWLSAVLAAGAVVLAVTVPFLLGQNRFGWAFGVSAATIAFTFCALFADLFPNALPSTTSAANDLTLAGAASTPYTLKVMTVVAVLLVPVILVYQAWTYWVFRARLGKADFEEVANPIDLVAKVTGGTPGGSAGASGGRGGAGGTVPGGSGSGGAAGTLPGGSGGAA</sequence>
<feature type="transmembrane region" description="Helical" evidence="13">
    <location>
        <begin position="118"/>
        <end position="140"/>
    </location>
</feature>
<evidence type="ECO:0000256" key="1">
    <source>
        <dbReference type="ARBA" id="ARBA00004651"/>
    </source>
</evidence>
<name>A0ABU4I0J2_9ACTN</name>
<reference evidence="14 15" key="2">
    <citation type="submission" date="2023-10" db="EMBL/GenBank/DDBJ databases">
        <authorList>
            <person name="Han X.F."/>
        </authorList>
    </citation>
    <scope>NUCLEOTIDE SEQUENCE [LARGE SCALE GENOMIC DNA]</scope>
    <source>
        <strain evidence="14 15">KCTC 39840</strain>
    </source>
</reference>
<evidence type="ECO:0000256" key="6">
    <source>
        <dbReference type="ARBA" id="ARBA00022692"/>
    </source>
</evidence>
<comment type="similarity">
    <text evidence="2">Belongs to the cytochrome ubiquinol oxidase subunit 2 family.</text>
</comment>
<accession>A0ABU4I0J2</accession>
<dbReference type="InterPro" id="IPR003317">
    <property type="entry name" value="Cyt-d_oxidase_su2"/>
</dbReference>
<keyword evidence="10" id="KW-0408">Iron</keyword>
<keyword evidence="7" id="KW-0479">Metal-binding</keyword>
<dbReference type="Pfam" id="PF02322">
    <property type="entry name" value="Cyt_bd_oxida_II"/>
    <property type="match status" value="1"/>
</dbReference>
<feature type="non-terminal residue" evidence="14">
    <location>
        <position position="390"/>
    </location>
</feature>
<keyword evidence="5" id="KW-0349">Heme</keyword>
<keyword evidence="11 13" id="KW-0472">Membrane</keyword>
<keyword evidence="15" id="KW-1185">Reference proteome</keyword>
<comment type="caution">
    <text evidence="14">The sequence shown here is derived from an EMBL/GenBank/DDBJ whole genome shotgun (WGS) entry which is preliminary data.</text>
</comment>
<dbReference type="PIRSF" id="PIRSF000267">
    <property type="entry name" value="Cyt_oxidse_sub2"/>
    <property type="match status" value="1"/>
</dbReference>
<evidence type="ECO:0000256" key="5">
    <source>
        <dbReference type="ARBA" id="ARBA00022617"/>
    </source>
</evidence>
<keyword evidence="6 13" id="KW-0812">Transmembrane</keyword>
<evidence type="ECO:0000256" key="7">
    <source>
        <dbReference type="ARBA" id="ARBA00022723"/>
    </source>
</evidence>
<feature type="transmembrane region" description="Helical" evidence="13">
    <location>
        <begin position="60"/>
        <end position="79"/>
    </location>
</feature>
<dbReference type="NCBIfam" id="TIGR00203">
    <property type="entry name" value="cydB"/>
    <property type="match status" value="1"/>
</dbReference>
<evidence type="ECO:0000256" key="13">
    <source>
        <dbReference type="SAM" id="Phobius"/>
    </source>
</evidence>